<keyword evidence="5" id="KW-0998">Cell outer membrane</keyword>
<evidence type="ECO:0000259" key="7">
    <source>
        <dbReference type="Pfam" id="PF07980"/>
    </source>
</evidence>
<keyword evidence="4" id="KW-0472">Membrane</keyword>
<reference evidence="10" key="1">
    <citation type="journal article" date="2019" name="Int. J. Syst. Evol. Microbiol.">
        <title>The Global Catalogue of Microorganisms (GCM) 10K type strain sequencing project: providing services to taxonomists for standard genome sequencing and annotation.</title>
        <authorList>
            <consortium name="The Broad Institute Genomics Platform"/>
            <consortium name="The Broad Institute Genome Sequencing Center for Infectious Disease"/>
            <person name="Wu L."/>
            <person name="Ma J."/>
        </authorList>
    </citation>
    <scope>NUCLEOTIDE SEQUENCE [LARGE SCALE GENOMIC DNA]</scope>
    <source>
        <strain evidence="10">CGMCC 1.12966</strain>
    </source>
</reference>
<evidence type="ECO:0000256" key="6">
    <source>
        <dbReference type="SAM" id="SignalP"/>
    </source>
</evidence>
<dbReference type="RefSeq" id="WP_189624875.1">
    <property type="nucleotide sequence ID" value="NZ_BNAF01000001.1"/>
</dbReference>
<dbReference type="SUPFAM" id="SSF48452">
    <property type="entry name" value="TPR-like"/>
    <property type="match status" value="1"/>
</dbReference>
<dbReference type="CDD" id="cd08977">
    <property type="entry name" value="SusD"/>
    <property type="match status" value="1"/>
</dbReference>
<dbReference type="InterPro" id="IPR011990">
    <property type="entry name" value="TPR-like_helical_dom_sf"/>
</dbReference>
<dbReference type="Gene3D" id="1.25.40.390">
    <property type="match status" value="1"/>
</dbReference>
<dbReference type="Pfam" id="PF14322">
    <property type="entry name" value="SusD-like_3"/>
    <property type="match status" value="1"/>
</dbReference>
<evidence type="ECO:0000313" key="9">
    <source>
        <dbReference type="EMBL" id="GHE23387.1"/>
    </source>
</evidence>
<evidence type="ECO:0000256" key="2">
    <source>
        <dbReference type="ARBA" id="ARBA00006275"/>
    </source>
</evidence>
<evidence type="ECO:0000256" key="1">
    <source>
        <dbReference type="ARBA" id="ARBA00004442"/>
    </source>
</evidence>
<feature type="domain" description="RagB/SusD" evidence="7">
    <location>
        <begin position="362"/>
        <end position="456"/>
    </location>
</feature>
<feature type="chain" id="PRO_5046103321" evidence="6">
    <location>
        <begin position="20"/>
        <end position="501"/>
    </location>
</feature>
<organism evidence="9 10">
    <name type="scientific">Sphingobacterium griseoflavum</name>
    <dbReference type="NCBI Taxonomy" id="1474952"/>
    <lineage>
        <taxon>Bacteria</taxon>
        <taxon>Pseudomonadati</taxon>
        <taxon>Bacteroidota</taxon>
        <taxon>Sphingobacteriia</taxon>
        <taxon>Sphingobacteriales</taxon>
        <taxon>Sphingobacteriaceae</taxon>
        <taxon>Sphingobacterium</taxon>
    </lineage>
</organism>
<evidence type="ECO:0000256" key="3">
    <source>
        <dbReference type="ARBA" id="ARBA00022729"/>
    </source>
</evidence>
<comment type="similarity">
    <text evidence="2">Belongs to the SusD family.</text>
</comment>
<accession>A0ABQ3HUB3</accession>
<comment type="caution">
    <text evidence="9">The sequence shown here is derived from an EMBL/GenBank/DDBJ whole genome shotgun (WGS) entry which is preliminary data.</text>
</comment>
<dbReference type="InterPro" id="IPR033985">
    <property type="entry name" value="SusD-like_N"/>
</dbReference>
<feature type="signal peptide" evidence="6">
    <location>
        <begin position="1"/>
        <end position="19"/>
    </location>
</feature>
<name>A0ABQ3HUB3_9SPHI</name>
<sequence length="501" mass="57639">MKKKLVYPLLTCLSLFVGSCGRNFLDINQVDRLTGNNYWTSRRDVEQFVGGIYSTLRQATMQNIFFPATGDFRCAPIMRTSSSSDPGRDYLTLLRTNNINGIFARGQDFSYFGFTRITEWNTFYQMVQHANILYARLESSNLPFLSASEVNRYKAEAVFLRALAYFLMVRVYGDVPYYTDVNTNPLPRTNMLTVLQHISADLDAHAEFLPWTFSDPSIVAVRAMRGSALVLNMHANMWLAGFTDQDKTPYYDKVAALGQQLMEENNNAYSLLPLSRTREIFKGRTSEGLFEIVQNLNFGETFSLTAAFSDYVLRFPNKTTRVSYLYYQREFFERLYPPQGQDLRKTFWFDEHIYNTAGQMQCLKFLNVFREIGEDANPDDNQMVFRYADAILLRAEALAELNRDAEARAVVNVIRRRAAAAEITESGNELKDAIWWERARELFGEGNFYYDLVRTGKVIDVAYTLAPMSVSAYRNGGWTWPISASALANNPFMRLNTYWTN</sequence>
<dbReference type="Pfam" id="PF07980">
    <property type="entry name" value="SusD_RagB"/>
    <property type="match status" value="1"/>
</dbReference>
<comment type="subcellular location">
    <subcellularLocation>
        <location evidence="1">Cell outer membrane</location>
    </subcellularLocation>
</comment>
<evidence type="ECO:0000256" key="5">
    <source>
        <dbReference type="ARBA" id="ARBA00023237"/>
    </source>
</evidence>
<dbReference type="InterPro" id="IPR012944">
    <property type="entry name" value="SusD_RagB_dom"/>
</dbReference>
<feature type="domain" description="SusD-like N-terminal" evidence="8">
    <location>
        <begin position="115"/>
        <end position="215"/>
    </location>
</feature>
<dbReference type="Proteomes" id="UP000620550">
    <property type="component" value="Unassembled WGS sequence"/>
</dbReference>
<evidence type="ECO:0000259" key="8">
    <source>
        <dbReference type="Pfam" id="PF14322"/>
    </source>
</evidence>
<keyword evidence="3 6" id="KW-0732">Signal</keyword>
<gene>
    <name evidence="9" type="ORF">GCM10017764_03550</name>
</gene>
<evidence type="ECO:0000313" key="10">
    <source>
        <dbReference type="Proteomes" id="UP000620550"/>
    </source>
</evidence>
<proteinExistence type="inferred from homology"/>
<keyword evidence="10" id="KW-1185">Reference proteome</keyword>
<protein>
    <submittedName>
        <fullName evidence="9">Membrane protein</fullName>
    </submittedName>
</protein>
<dbReference type="EMBL" id="BNAF01000001">
    <property type="protein sequence ID" value="GHE23387.1"/>
    <property type="molecule type" value="Genomic_DNA"/>
</dbReference>
<dbReference type="PROSITE" id="PS51257">
    <property type="entry name" value="PROKAR_LIPOPROTEIN"/>
    <property type="match status" value="1"/>
</dbReference>
<evidence type="ECO:0000256" key="4">
    <source>
        <dbReference type="ARBA" id="ARBA00023136"/>
    </source>
</evidence>